<dbReference type="AlphaFoldDB" id="A0AAD8LIU8"/>
<feature type="region of interest" description="Disordered" evidence="1">
    <location>
        <begin position="119"/>
        <end position="145"/>
    </location>
</feature>
<evidence type="ECO:0000313" key="3">
    <source>
        <dbReference type="Proteomes" id="UP001230268"/>
    </source>
</evidence>
<accession>A0AAD8LIU8</accession>
<name>A0AAD8LIU8_BABGI</name>
<organism evidence="2 3">
    <name type="scientific">Babesia gibsoni</name>
    <dbReference type="NCBI Taxonomy" id="33632"/>
    <lineage>
        <taxon>Eukaryota</taxon>
        <taxon>Sar</taxon>
        <taxon>Alveolata</taxon>
        <taxon>Apicomplexa</taxon>
        <taxon>Aconoidasida</taxon>
        <taxon>Piroplasmida</taxon>
        <taxon>Babesiidae</taxon>
        <taxon>Babesia</taxon>
    </lineage>
</organism>
<reference evidence="2" key="1">
    <citation type="submission" date="2023-08" db="EMBL/GenBank/DDBJ databases">
        <title>Draft sequence of the Babesia gibsoni genome.</title>
        <authorList>
            <person name="Yamagishi J.Y."/>
            <person name="Xuan X.X."/>
        </authorList>
    </citation>
    <scope>NUCLEOTIDE SEQUENCE</scope>
    <source>
        <strain evidence="2">Azabu</strain>
    </source>
</reference>
<dbReference type="Proteomes" id="UP001230268">
    <property type="component" value="Unassembled WGS sequence"/>
</dbReference>
<dbReference type="EMBL" id="JAVEPI010000003">
    <property type="protein sequence ID" value="KAK1443009.1"/>
    <property type="molecule type" value="Genomic_DNA"/>
</dbReference>
<feature type="compositionally biased region" description="Basic and acidic residues" evidence="1">
    <location>
        <begin position="166"/>
        <end position="175"/>
    </location>
</feature>
<evidence type="ECO:0000256" key="1">
    <source>
        <dbReference type="SAM" id="MobiDB-lite"/>
    </source>
</evidence>
<feature type="region of interest" description="Disordered" evidence="1">
    <location>
        <begin position="28"/>
        <end position="52"/>
    </location>
</feature>
<evidence type="ECO:0000313" key="2">
    <source>
        <dbReference type="EMBL" id="KAK1443009.1"/>
    </source>
</evidence>
<comment type="caution">
    <text evidence="2">The sequence shown here is derived from an EMBL/GenBank/DDBJ whole genome shotgun (WGS) entry which is preliminary data.</text>
</comment>
<feature type="compositionally biased region" description="Low complexity" evidence="1">
    <location>
        <begin position="133"/>
        <end position="145"/>
    </location>
</feature>
<sequence length="217" mass="24044">MSFVRTHYYSGDKASGGLIDFSKGSLISGEQKGDEAKPPRKVRKQEKEQEFKPKELFSDRDLEYTAENLTSANAIISAFNEESLQYLEELREKRQKLWKKRQEEVEEFAKEAAKLRYSLQEDSKTVTESPPEKSNTSTSSLFSKKSSTAYVSKPVIVAKKKAIAPHSEDSNKPPEEADIPGVAPDYKRAPGVKVASKAPSNGGIDTLVDGYSSSGED</sequence>
<feature type="region of interest" description="Disordered" evidence="1">
    <location>
        <begin position="162"/>
        <end position="217"/>
    </location>
</feature>
<keyword evidence="3" id="KW-1185">Reference proteome</keyword>
<protein>
    <submittedName>
        <fullName evidence="2">Uncharacterized protein</fullName>
    </submittedName>
</protein>
<proteinExistence type="predicted"/>
<gene>
    <name evidence="2" type="ORF">BgAZ_305270</name>
</gene>